<dbReference type="AlphaFoldDB" id="W4Q1R9"/>
<evidence type="ECO:0000313" key="1">
    <source>
        <dbReference type="EMBL" id="GAE25324.1"/>
    </source>
</evidence>
<comment type="caution">
    <text evidence="1">The sequence shown here is derived from an EMBL/GenBank/DDBJ whole genome shotgun (WGS) entry which is preliminary data.</text>
</comment>
<dbReference type="OrthoDB" id="10000288at2"/>
<name>W4Q1R9_9BACI</name>
<proteinExistence type="predicted"/>
<organism evidence="1 2">
    <name type="scientific">Halalkalibacter wakoensis JCM 9140</name>
    <dbReference type="NCBI Taxonomy" id="1236970"/>
    <lineage>
        <taxon>Bacteria</taxon>
        <taxon>Bacillati</taxon>
        <taxon>Bacillota</taxon>
        <taxon>Bacilli</taxon>
        <taxon>Bacillales</taxon>
        <taxon>Bacillaceae</taxon>
        <taxon>Halalkalibacter</taxon>
    </lineage>
</organism>
<gene>
    <name evidence="1" type="ORF">JCM9140_1313</name>
</gene>
<protein>
    <submittedName>
        <fullName evidence="1">Uncharacterized protein</fullName>
    </submittedName>
</protein>
<accession>W4Q1R9</accession>
<dbReference type="EMBL" id="BAUT01000008">
    <property type="protein sequence ID" value="GAE25324.1"/>
    <property type="molecule type" value="Genomic_DNA"/>
</dbReference>
<dbReference type="RefSeq" id="WP_034743532.1">
    <property type="nucleotide sequence ID" value="NZ_BAUT01000008.1"/>
</dbReference>
<reference evidence="1" key="1">
    <citation type="journal article" date="2014" name="Genome Announc.">
        <title>Draft Genome Sequences of Three Alkaliphilic Bacillus Strains, Bacillus wakoensis JCM 9140T, Bacillus akibai JCM 9157T, and Bacillus hemicellulosilyticus JCM 9152T.</title>
        <authorList>
            <person name="Yuki M."/>
            <person name="Oshima K."/>
            <person name="Suda W."/>
            <person name="Oshida Y."/>
            <person name="Kitamura K."/>
            <person name="Iida T."/>
            <person name="Hattori M."/>
            <person name="Ohkuma M."/>
        </authorList>
    </citation>
    <scope>NUCLEOTIDE SEQUENCE [LARGE SCALE GENOMIC DNA]</scope>
    <source>
        <strain evidence="1">JCM 9140</strain>
    </source>
</reference>
<evidence type="ECO:0000313" key="2">
    <source>
        <dbReference type="Proteomes" id="UP000018890"/>
    </source>
</evidence>
<sequence length="143" mass="17168">MRKRKMPLLYIYQNKEMEIEVEEQDFAYQKSEKKEEELEEVLSEMEPIVEYKLDPNFEEIVLESKEEKNATLNEDKFERMSIFDKLTYSKTIKVNKLILHVKDEHYEGSLIELDSDKITFKRQDELQPIEVLVNEITSVTINE</sequence>
<keyword evidence="2" id="KW-1185">Reference proteome</keyword>
<dbReference type="Proteomes" id="UP000018890">
    <property type="component" value="Unassembled WGS sequence"/>
</dbReference>